<dbReference type="GO" id="GO:0023052">
    <property type="term" value="P:signaling"/>
    <property type="evidence" value="ECO:0007669"/>
    <property type="project" value="InterPro"/>
</dbReference>
<feature type="region of interest" description="Disordered" evidence="2">
    <location>
        <begin position="267"/>
        <end position="295"/>
    </location>
</feature>
<dbReference type="PANTHER" id="PTHR12353:SF1">
    <property type="entry name" value="DISKS LARGE-ASSOCIATED PROTEIN 5"/>
    <property type="match status" value="1"/>
</dbReference>
<feature type="compositionally biased region" description="Polar residues" evidence="2">
    <location>
        <begin position="570"/>
        <end position="599"/>
    </location>
</feature>
<dbReference type="PANTHER" id="PTHR12353">
    <property type="entry name" value="DISKS LARGE-ASSOCIATED PROTEIN DAP SAP90/PSD-95-ASSOCIATED PROTEIN"/>
    <property type="match status" value="1"/>
</dbReference>
<proteinExistence type="inferred from homology"/>
<feature type="compositionally biased region" description="Basic and acidic residues" evidence="2">
    <location>
        <begin position="807"/>
        <end position="820"/>
    </location>
</feature>
<dbReference type="Proteomes" id="UP001258017">
    <property type="component" value="Unassembled WGS sequence"/>
</dbReference>
<dbReference type="EMBL" id="JAIFRP010000202">
    <property type="protein sequence ID" value="KAK2578660.1"/>
    <property type="molecule type" value="Genomic_DNA"/>
</dbReference>
<name>A0AAD9VLY7_9HYME</name>
<feature type="compositionally biased region" description="Basic and acidic residues" evidence="2">
    <location>
        <begin position="834"/>
        <end position="846"/>
    </location>
</feature>
<dbReference type="GO" id="GO:0031616">
    <property type="term" value="C:spindle pole centrosome"/>
    <property type="evidence" value="ECO:0007669"/>
    <property type="project" value="TreeGrafter"/>
</dbReference>
<dbReference type="Pfam" id="PF03359">
    <property type="entry name" value="GKAP"/>
    <property type="match status" value="1"/>
</dbReference>
<dbReference type="GO" id="GO:0051382">
    <property type="term" value="P:kinetochore assembly"/>
    <property type="evidence" value="ECO:0007669"/>
    <property type="project" value="TreeGrafter"/>
</dbReference>
<comment type="caution">
    <text evidence="3">The sequence shown here is derived from an EMBL/GenBank/DDBJ whole genome shotgun (WGS) entry which is preliminary data.</text>
</comment>
<evidence type="ECO:0000313" key="4">
    <source>
        <dbReference type="Proteomes" id="UP001258017"/>
    </source>
</evidence>
<feature type="compositionally biased region" description="Basic residues" evidence="2">
    <location>
        <begin position="851"/>
        <end position="860"/>
    </location>
</feature>
<feature type="region of interest" description="Disordered" evidence="2">
    <location>
        <begin position="798"/>
        <end position="860"/>
    </location>
</feature>
<sequence length="968" mass="110093">MASYQDQYKAKNGFGDVKNNRAFRAKLREIKRKEQRVENFAKNRELEIVTDGTTNTGDKDNRLYKLLKWKAERDRHKKIEQVKKKPAFKVGVVHHSYYSPASKGPVTLSATKQCFHGRKQKTHPATPPKRITKATEKRLIQKSIVSKEVLPKQNVKKKQELLIEKKKEKDVVKNQSKSFAPDNYKFTAPSGLKSIPLFGRVAVLHTPVKPTSSVETINKAVVSSQQKSKSIDNDASDSVESITLQLSPDECELTFDWFTKTQLLRTSTPSNNKEAHISPSKTLPETTTKNETPRNVNSNETKMLAVLRNDSNTSTKTNSLKDPALLSPYIVSSRGKSNAMKEQRIRRGIGHSSSEHIPTKETVMETLNISIEEEERTAQYFTFLLNKETDRLNELCQKWTEIQSEPNITEDDQYRINQAIGQTHLLINKKFERFRGLVLDCETGKGEMLVTCRDLQGFWDMMYMEIKNCDSRFEALEKLRSNGWKEEEIAVAKVIPKKKVGPKKKIVPKKSSVHDFILAAKKKMKNNTKNLETSEDHTNDSINKLSTSINNIDIEQNKSQILRKSDNRQSESVNSKNRLSISNKKTSSRQSLLQKTTLSESHKTVASSVAIMKISQMCKTPKIELDDSISYINCKQTPGKSILKRTDDSTGKKTQGNTSCTKSIQKVNFDDHVALQEVPVDEEIQNKLDLAARLARIDNYDLDAAYKNYNITAAEKLNFDDSSFLESECNLQGSTKLHLSDITDEKDNALLNYSTQPVENISSKNEDISLDIPPKKSIQNETNTKILRNRVIVTNNSTRTSTRRKSIKDLVDEDKGHQKENNTPMKLKKGSQRIYDDKDEDHHKENNTPMKLKRGSHKMSNKFKAEPITKKEPLNATPVNVRKDLRRSSRKSVRFNAEECSACTEHKPVHPMTPHARRSKGNMSLSFLQNVDTVVQPLSPDADLISWDSPRIPARVRRSSRSSTKHCL</sequence>
<reference evidence="3" key="2">
    <citation type="journal article" date="2023" name="Commun. Biol.">
        <title>Intrasexual cuticular hydrocarbon dimorphism in a wasp sheds light on hydrocarbon biosynthesis genes in Hymenoptera.</title>
        <authorList>
            <person name="Moris V.C."/>
            <person name="Podsiadlowski L."/>
            <person name="Martin S."/>
            <person name="Oeyen J.P."/>
            <person name="Donath A."/>
            <person name="Petersen M."/>
            <person name="Wilbrandt J."/>
            <person name="Misof B."/>
            <person name="Liedtke D."/>
            <person name="Thamm M."/>
            <person name="Scheiner R."/>
            <person name="Schmitt T."/>
            <person name="Niehuis O."/>
        </authorList>
    </citation>
    <scope>NUCLEOTIDE SEQUENCE</scope>
    <source>
        <strain evidence="3">GBR_01_08_01A</strain>
    </source>
</reference>
<dbReference type="GO" id="GO:0005634">
    <property type="term" value="C:nucleus"/>
    <property type="evidence" value="ECO:0007669"/>
    <property type="project" value="TreeGrafter"/>
</dbReference>
<dbReference type="GO" id="GO:0007346">
    <property type="term" value="P:regulation of mitotic cell cycle"/>
    <property type="evidence" value="ECO:0007669"/>
    <property type="project" value="TreeGrafter"/>
</dbReference>
<accession>A0AAD9VLY7</accession>
<keyword evidence="4" id="KW-1185">Reference proteome</keyword>
<protein>
    <recommendedName>
        <fullName evidence="5">Disks large-associated protein 5</fullName>
    </recommendedName>
</protein>
<evidence type="ECO:0000256" key="2">
    <source>
        <dbReference type="SAM" id="MobiDB-lite"/>
    </source>
</evidence>
<comment type="similarity">
    <text evidence="1">Belongs to the SAPAP family.</text>
</comment>
<dbReference type="GO" id="GO:0007059">
    <property type="term" value="P:chromosome segregation"/>
    <property type="evidence" value="ECO:0007669"/>
    <property type="project" value="TreeGrafter"/>
</dbReference>
<evidence type="ECO:0000313" key="3">
    <source>
        <dbReference type="EMBL" id="KAK2578660.1"/>
    </source>
</evidence>
<evidence type="ECO:0000256" key="1">
    <source>
        <dbReference type="ARBA" id="ARBA00008839"/>
    </source>
</evidence>
<organism evidence="3 4">
    <name type="scientific">Odynerus spinipes</name>
    <dbReference type="NCBI Taxonomy" id="1348599"/>
    <lineage>
        <taxon>Eukaryota</taxon>
        <taxon>Metazoa</taxon>
        <taxon>Ecdysozoa</taxon>
        <taxon>Arthropoda</taxon>
        <taxon>Hexapoda</taxon>
        <taxon>Insecta</taxon>
        <taxon>Pterygota</taxon>
        <taxon>Neoptera</taxon>
        <taxon>Endopterygota</taxon>
        <taxon>Hymenoptera</taxon>
        <taxon>Apocrita</taxon>
        <taxon>Aculeata</taxon>
        <taxon>Vespoidea</taxon>
        <taxon>Vespidae</taxon>
        <taxon>Eumeninae</taxon>
        <taxon>Odynerus</taxon>
    </lineage>
</organism>
<reference evidence="3" key="1">
    <citation type="submission" date="2021-08" db="EMBL/GenBank/DDBJ databases">
        <authorList>
            <person name="Misof B."/>
            <person name="Oliver O."/>
            <person name="Podsiadlowski L."/>
            <person name="Donath A."/>
            <person name="Peters R."/>
            <person name="Mayer C."/>
            <person name="Rust J."/>
            <person name="Gunkel S."/>
            <person name="Lesny P."/>
            <person name="Martin S."/>
            <person name="Oeyen J.P."/>
            <person name="Petersen M."/>
            <person name="Panagiotis P."/>
            <person name="Wilbrandt J."/>
            <person name="Tanja T."/>
        </authorList>
    </citation>
    <scope>NUCLEOTIDE SEQUENCE</scope>
    <source>
        <strain evidence="3">GBR_01_08_01A</strain>
        <tissue evidence="3">Thorax + abdomen</tissue>
    </source>
</reference>
<dbReference type="GO" id="GO:0051642">
    <property type="term" value="P:centrosome localization"/>
    <property type="evidence" value="ECO:0007669"/>
    <property type="project" value="TreeGrafter"/>
</dbReference>
<feature type="region of interest" description="Disordered" evidence="2">
    <location>
        <begin position="563"/>
        <end position="599"/>
    </location>
</feature>
<evidence type="ECO:0008006" key="5">
    <source>
        <dbReference type="Google" id="ProtNLM"/>
    </source>
</evidence>
<dbReference type="AlphaFoldDB" id="A0AAD9VLY7"/>
<dbReference type="GO" id="GO:0007052">
    <property type="term" value="P:mitotic spindle organization"/>
    <property type="evidence" value="ECO:0007669"/>
    <property type="project" value="TreeGrafter"/>
</dbReference>
<gene>
    <name evidence="3" type="ORF">KPH14_012149</name>
</gene>
<dbReference type="GO" id="GO:0005737">
    <property type="term" value="C:cytoplasm"/>
    <property type="evidence" value="ECO:0007669"/>
    <property type="project" value="TreeGrafter"/>
</dbReference>
<feature type="compositionally biased region" description="Polar residues" evidence="2">
    <location>
        <begin position="279"/>
        <end position="295"/>
    </location>
</feature>
<dbReference type="InterPro" id="IPR005026">
    <property type="entry name" value="SAPAP"/>
</dbReference>
<dbReference type="GO" id="GO:0008017">
    <property type="term" value="F:microtubule binding"/>
    <property type="evidence" value="ECO:0007669"/>
    <property type="project" value="TreeGrafter"/>
</dbReference>